<reference evidence="1" key="1">
    <citation type="submission" date="2021-01" db="EMBL/GenBank/DDBJ databases">
        <title>Phytophthora aleatoria, a newly-described species from Pinus radiata is distinct from Phytophthora cactorum isolates based on comparative genomics.</title>
        <authorList>
            <person name="Mcdougal R."/>
            <person name="Panda P."/>
            <person name="Williams N."/>
            <person name="Studholme D.J."/>
        </authorList>
    </citation>
    <scope>NUCLEOTIDE SEQUENCE</scope>
    <source>
        <strain evidence="1">NZFS 4037</strain>
    </source>
</reference>
<proteinExistence type="predicted"/>
<organism evidence="1 2">
    <name type="scientific">Phytophthora aleatoria</name>
    <dbReference type="NCBI Taxonomy" id="2496075"/>
    <lineage>
        <taxon>Eukaryota</taxon>
        <taxon>Sar</taxon>
        <taxon>Stramenopiles</taxon>
        <taxon>Oomycota</taxon>
        <taxon>Peronosporomycetes</taxon>
        <taxon>Peronosporales</taxon>
        <taxon>Peronosporaceae</taxon>
        <taxon>Phytophthora</taxon>
    </lineage>
</organism>
<dbReference type="AlphaFoldDB" id="A0A8J5J8Y7"/>
<name>A0A8J5J8Y7_9STRA</name>
<evidence type="ECO:0000313" key="2">
    <source>
        <dbReference type="Proteomes" id="UP000709295"/>
    </source>
</evidence>
<accession>A0A8J5J8Y7</accession>
<gene>
    <name evidence="1" type="ORF">JG688_00007985</name>
</gene>
<protein>
    <submittedName>
        <fullName evidence="1">Uncharacterized protein</fullName>
    </submittedName>
</protein>
<comment type="caution">
    <text evidence="1">The sequence shown here is derived from an EMBL/GenBank/DDBJ whole genome shotgun (WGS) entry which is preliminary data.</text>
</comment>
<dbReference type="EMBL" id="JAENGY010000404">
    <property type="protein sequence ID" value="KAG6963791.1"/>
    <property type="molecule type" value="Genomic_DNA"/>
</dbReference>
<dbReference type="Proteomes" id="UP000709295">
    <property type="component" value="Unassembled WGS sequence"/>
</dbReference>
<sequence length="80" mass="9047">MWWGSSLHHLQRTPFDGLKTSVRPAQTTYVGEASTELKKYVQTCWEMSCEESTVFMGPCVAVIQISGFGKSRMMLELART</sequence>
<keyword evidence="2" id="KW-1185">Reference proteome</keyword>
<evidence type="ECO:0000313" key="1">
    <source>
        <dbReference type="EMBL" id="KAG6963791.1"/>
    </source>
</evidence>